<gene>
    <name evidence="4" type="ORF">SAMN02745857_03016</name>
</gene>
<evidence type="ECO:0000256" key="1">
    <source>
        <dbReference type="ARBA" id="ARBA00022516"/>
    </source>
</evidence>
<evidence type="ECO:0000313" key="4">
    <source>
        <dbReference type="EMBL" id="SMC27902.1"/>
    </source>
</evidence>
<name>A0A1W1XVM6_9NEIS</name>
<dbReference type="AlphaFoldDB" id="A0A1W1XVM6"/>
<accession>A0A1W1XVM6</accession>
<dbReference type="GO" id="GO:0006633">
    <property type="term" value="P:fatty acid biosynthetic process"/>
    <property type="evidence" value="ECO:0007669"/>
    <property type="project" value="InterPro"/>
</dbReference>
<dbReference type="PIRSF" id="PIRSF011489">
    <property type="entry name" value="DUF479"/>
    <property type="match status" value="1"/>
</dbReference>
<sequence>MNYLAHILLAQHSDEAMLGALLGDFVKIADTHSYPPEIARDIVLHRQVDEFTDSHPLVLAGKAMFAGPERRFAGILLDVFYDHVLASNWASYSDVPLDAFIARFYATLERHRDILPERLQQMLPWLIGEDWLGSYREFAGVDTALRRIATRLSKNGHLLTDGIAGLQTHHIALADGFAGFFPQLQDFVAYTRAGSEARAC</sequence>
<dbReference type="STRING" id="1121001.SAMN02745857_03016"/>
<dbReference type="Proteomes" id="UP000192761">
    <property type="component" value="Unassembled WGS sequence"/>
</dbReference>
<dbReference type="EMBL" id="FWXD01000019">
    <property type="protein sequence ID" value="SMC27902.1"/>
    <property type="molecule type" value="Genomic_DNA"/>
</dbReference>
<reference evidence="4 5" key="1">
    <citation type="submission" date="2017-04" db="EMBL/GenBank/DDBJ databases">
        <authorList>
            <person name="Afonso C.L."/>
            <person name="Miller P.J."/>
            <person name="Scott M.A."/>
            <person name="Spackman E."/>
            <person name="Goraichik I."/>
            <person name="Dimitrov K.M."/>
            <person name="Suarez D.L."/>
            <person name="Swayne D.E."/>
        </authorList>
    </citation>
    <scope>NUCLEOTIDE SEQUENCE [LARGE SCALE GENOMIC DNA]</scope>
    <source>
        <strain evidence="4 5">DSM 23236</strain>
    </source>
</reference>
<keyword evidence="3" id="KW-0443">Lipid metabolism</keyword>
<dbReference type="GO" id="GO:0008770">
    <property type="term" value="F:[acyl-carrier-protein] phosphodiesterase activity"/>
    <property type="evidence" value="ECO:0007669"/>
    <property type="project" value="InterPro"/>
</dbReference>
<evidence type="ECO:0000256" key="2">
    <source>
        <dbReference type="ARBA" id="ARBA00022801"/>
    </source>
</evidence>
<organism evidence="4 5">
    <name type="scientific">Andreprevotia lacus DSM 23236</name>
    <dbReference type="NCBI Taxonomy" id="1121001"/>
    <lineage>
        <taxon>Bacteria</taxon>
        <taxon>Pseudomonadati</taxon>
        <taxon>Pseudomonadota</taxon>
        <taxon>Betaproteobacteria</taxon>
        <taxon>Neisseriales</taxon>
        <taxon>Chitinibacteraceae</taxon>
        <taxon>Andreprevotia</taxon>
    </lineage>
</organism>
<evidence type="ECO:0000256" key="3">
    <source>
        <dbReference type="ARBA" id="ARBA00023098"/>
    </source>
</evidence>
<protein>
    <submittedName>
        <fullName evidence="4">Acyl carrier protein phosphodiesterase</fullName>
    </submittedName>
</protein>
<proteinExistence type="predicted"/>
<keyword evidence="2" id="KW-0378">Hydrolase</keyword>
<dbReference type="Pfam" id="PF04336">
    <property type="entry name" value="ACP_PD"/>
    <property type="match status" value="1"/>
</dbReference>
<dbReference type="RefSeq" id="WP_084091683.1">
    <property type="nucleotide sequence ID" value="NZ_FWXD01000019.1"/>
</dbReference>
<dbReference type="PANTHER" id="PTHR38764:SF1">
    <property type="entry name" value="ACYL CARRIER PROTEIN PHOSPHODIESTERASE"/>
    <property type="match status" value="1"/>
</dbReference>
<dbReference type="PANTHER" id="PTHR38764">
    <property type="entry name" value="ACYL CARRIER PROTEIN PHOSPHODIESTERASE"/>
    <property type="match status" value="1"/>
</dbReference>
<evidence type="ECO:0000313" key="5">
    <source>
        <dbReference type="Proteomes" id="UP000192761"/>
    </source>
</evidence>
<dbReference type="InterPro" id="IPR007431">
    <property type="entry name" value="ACP_PD"/>
</dbReference>
<dbReference type="OrthoDB" id="8442777at2"/>
<keyword evidence="5" id="KW-1185">Reference proteome</keyword>
<keyword evidence="1" id="KW-0444">Lipid biosynthesis</keyword>